<dbReference type="Proteomes" id="UP000790787">
    <property type="component" value="Chromosome 6"/>
</dbReference>
<name>A0AC58UPU8_TOBAC</name>
<reference evidence="1" key="1">
    <citation type="journal article" date="2014" name="Nat. Commun.">
        <title>The tobacco genome sequence and its comparison with those of tomato and potato.</title>
        <authorList>
            <person name="Sierro N."/>
            <person name="Battey J.N."/>
            <person name="Ouadi S."/>
            <person name="Bakaher N."/>
            <person name="Bovet L."/>
            <person name="Willig A."/>
            <person name="Goepfert S."/>
            <person name="Peitsch M.C."/>
            <person name="Ivanov N.V."/>
        </authorList>
    </citation>
    <scope>NUCLEOTIDE SEQUENCE [LARGE SCALE GENOMIC DNA]</scope>
</reference>
<sequence length="239" mass="27081">MNHIHRSKLVLKELSNGVTNDSSLERILVASIDIPLHYHSGRNINRQQNVQEQFPDISLPQSSGSNVEQPKIILQPALQEEVNDIPAPQGVEDDIEASAPENDVVIQQQNQTAPIVTSQSYDRIPEEPNTEPINYDDALHDTDADKCVAAMKFEMESMYSNQVWDLVKPPIGVKPIGYRCIYKKKRGDDGKMQTYKARLVAKEFTQKEGIDYKETFSPITLLKSTWILISIAAHYDYEI</sequence>
<gene>
    <name evidence="2" type="primary">LOC142181834</name>
</gene>
<dbReference type="RefSeq" id="XP_075111513.1">
    <property type="nucleotide sequence ID" value="XM_075255412.1"/>
</dbReference>
<organism evidence="1 2">
    <name type="scientific">Nicotiana tabacum</name>
    <name type="common">Common tobacco</name>
    <dbReference type="NCBI Taxonomy" id="4097"/>
    <lineage>
        <taxon>Eukaryota</taxon>
        <taxon>Viridiplantae</taxon>
        <taxon>Streptophyta</taxon>
        <taxon>Embryophyta</taxon>
        <taxon>Tracheophyta</taxon>
        <taxon>Spermatophyta</taxon>
        <taxon>Magnoliopsida</taxon>
        <taxon>eudicotyledons</taxon>
        <taxon>Gunneridae</taxon>
        <taxon>Pentapetalae</taxon>
        <taxon>asterids</taxon>
        <taxon>lamiids</taxon>
        <taxon>Solanales</taxon>
        <taxon>Solanaceae</taxon>
        <taxon>Nicotianoideae</taxon>
        <taxon>Nicotianeae</taxon>
        <taxon>Nicotiana</taxon>
    </lineage>
</organism>
<evidence type="ECO:0000313" key="1">
    <source>
        <dbReference type="Proteomes" id="UP000790787"/>
    </source>
</evidence>
<protein>
    <submittedName>
        <fullName evidence="2">Uncharacterized protein LOC142181834</fullName>
    </submittedName>
</protein>
<keyword evidence="1" id="KW-1185">Reference proteome</keyword>
<reference evidence="2" key="2">
    <citation type="submission" date="2025-08" db="UniProtKB">
        <authorList>
            <consortium name="RefSeq"/>
        </authorList>
    </citation>
    <scope>IDENTIFICATION</scope>
    <source>
        <tissue evidence="2">Leaf</tissue>
    </source>
</reference>
<evidence type="ECO:0000313" key="2">
    <source>
        <dbReference type="RefSeq" id="XP_075111513.1"/>
    </source>
</evidence>
<accession>A0AC58UPU8</accession>
<proteinExistence type="predicted"/>